<evidence type="ECO:0000256" key="2">
    <source>
        <dbReference type="ARBA" id="ARBA00007362"/>
    </source>
</evidence>
<organism evidence="9 10">
    <name type="scientific">Algimonas ampicilliniresistens</name>
    <dbReference type="NCBI Taxonomy" id="1298735"/>
    <lineage>
        <taxon>Bacteria</taxon>
        <taxon>Pseudomonadati</taxon>
        <taxon>Pseudomonadota</taxon>
        <taxon>Alphaproteobacteria</taxon>
        <taxon>Maricaulales</taxon>
        <taxon>Robiginitomaculaceae</taxon>
        <taxon>Algimonas</taxon>
    </lineage>
</organism>
<evidence type="ECO:0000313" key="10">
    <source>
        <dbReference type="Proteomes" id="UP001161391"/>
    </source>
</evidence>
<feature type="transmembrane region" description="Helical" evidence="7">
    <location>
        <begin position="101"/>
        <end position="120"/>
    </location>
</feature>
<gene>
    <name evidence="9" type="ORF">GCM10007853_09460</name>
</gene>
<comment type="subcellular location">
    <subcellularLocation>
        <location evidence="1">Membrane</location>
        <topology evidence="1">Multi-pass membrane protein</topology>
    </subcellularLocation>
</comment>
<feature type="compositionally biased region" description="Polar residues" evidence="6">
    <location>
        <begin position="293"/>
        <end position="303"/>
    </location>
</feature>
<evidence type="ECO:0000256" key="6">
    <source>
        <dbReference type="SAM" id="MobiDB-lite"/>
    </source>
</evidence>
<proteinExistence type="inferred from homology"/>
<dbReference type="Proteomes" id="UP001161391">
    <property type="component" value="Unassembled WGS sequence"/>
</dbReference>
<feature type="transmembrane region" description="Helical" evidence="7">
    <location>
        <begin position="39"/>
        <end position="59"/>
    </location>
</feature>
<feature type="domain" description="EamA" evidence="8">
    <location>
        <begin position="12"/>
        <end position="144"/>
    </location>
</feature>
<feature type="transmembrane region" description="Helical" evidence="7">
    <location>
        <begin position="248"/>
        <end position="264"/>
    </location>
</feature>
<reference evidence="9" key="2">
    <citation type="submission" date="2023-01" db="EMBL/GenBank/DDBJ databases">
        <title>Draft genome sequence of Algimonas ampicilliniresistens strain NBRC 108219.</title>
        <authorList>
            <person name="Sun Q."/>
            <person name="Mori K."/>
        </authorList>
    </citation>
    <scope>NUCLEOTIDE SEQUENCE</scope>
    <source>
        <strain evidence="9">NBRC 108219</strain>
    </source>
</reference>
<sequence length="323" mass="34642">METHPLSRPALIALCLALVLIWGSAFNFVGVAVDHISPFWLTAWRLVVGALFLTAYALIKGDRFPPLRDTRWLWYAVLGLTGAVTPFLLMAKGQLTVDSGLTAVIVGAMPLITIVLAHFFTEEKLTGFKILGFFIGFLGVAVLFMPDEFGLGVTGDWVAQLTILGAAFCYAGTTVAAKRAPKTPATIGAAIMMGAACLAALIAAMIADPSGYVPNATALTMIVLLGFGATILYLVFIDRVGPSAMARLNYFPPVVSVIFGVWFLSEPFTWKLVVAFIVIIIGVMVSRLSSTRFSATSGPQTDLPTPERGRPRPPIPPVRPDRD</sequence>
<keyword evidence="3 7" id="KW-0812">Transmembrane</keyword>
<dbReference type="PANTHER" id="PTHR32322:SF2">
    <property type="entry name" value="EAMA DOMAIN-CONTAINING PROTEIN"/>
    <property type="match status" value="1"/>
</dbReference>
<keyword evidence="10" id="KW-1185">Reference proteome</keyword>
<feature type="transmembrane region" description="Helical" evidence="7">
    <location>
        <begin position="12"/>
        <end position="33"/>
    </location>
</feature>
<feature type="transmembrane region" description="Helical" evidence="7">
    <location>
        <begin position="189"/>
        <end position="207"/>
    </location>
</feature>
<evidence type="ECO:0000259" key="8">
    <source>
        <dbReference type="Pfam" id="PF00892"/>
    </source>
</evidence>
<evidence type="ECO:0000313" key="9">
    <source>
        <dbReference type="EMBL" id="GLQ23072.1"/>
    </source>
</evidence>
<keyword evidence="4 7" id="KW-1133">Transmembrane helix</keyword>
<feature type="transmembrane region" description="Helical" evidence="7">
    <location>
        <begin position="71"/>
        <end position="89"/>
    </location>
</feature>
<dbReference type="InterPro" id="IPR037185">
    <property type="entry name" value="EmrE-like"/>
</dbReference>
<dbReference type="EMBL" id="BSNK01000001">
    <property type="protein sequence ID" value="GLQ23072.1"/>
    <property type="molecule type" value="Genomic_DNA"/>
</dbReference>
<evidence type="ECO:0000256" key="4">
    <source>
        <dbReference type="ARBA" id="ARBA00022989"/>
    </source>
</evidence>
<feature type="transmembrane region" description="Helical" evidence="7">
    <location>
        <begin position="213"/>
        <end position="236"/>
    </location>
</feature>
<feature type="compositionally biased region" description="Pro residues" evidence="6">
    <location>
        <begin position="312"/>
        <end position="323"/>
    </location>
</feature>
<feature type="region of interest" description="Disordered" evidence="6">
    <location>
        <begin position="293"/>
        <end position="323"/>
    </location>
</feature>
<feature type="transmembrane region" description="Helical" evidence="7">
    <location>
        <begin position="157"/>
        <end position="177"/>
    </location>
</feature>
<evidence type="ECO:0000256" key="5">
    <source>
        <dbReference type="ARBA" id="ARBA00023136"/>
    </source>
</evidence>
<dbReference type="InterPro" id="IPR050638">
    <property type="entry name" value="AA-Vitamin_Transporters"/>
</dbReference>
<feature type="domain" description="EamA" evidence="8">
    <location>
        <begin position="160"/>
        <end position="286"/>
    </location>
</feature>
<feature type="transmembrane region" description="Helical" evidence="7">
    <location>
        <begin position="127"/>
        <end position="145"/>
    </location>
</feature>
<evidence type="ECO:0000256" key="1">
    <source>
        <dbReference type="ARBA" id="ARBA00004141"/>
    </source>
</evidence>
<dbReference type="PANTHER" id="PTHR32322">
    <property type="entry name" value="INNER MEMBRANE TRANSPORTER"/>
    <property type="match status" value="1"/>
</dbReference>
<accession>A0ABQ5V7T6</accession>
<dbReference type="InterPro" id="IPR000620">
    <property type="entry name" value="EamA_dom"/>
</dbReference>
<evidence type="ECO:0000256" key="3">
    <source>
        <dbReference type="ARBA" id="ARBA00022692"/>
    </source>
</evidence>
<dbReference type="SUPFAM" id="SSF103481">
    <property type="entry name" value="Multidrug resistance efflux transporter EmrE"/>
    <property type="match status" value="2"/>
</dbReference>
<feature type="transmembrane region" description="Helical" evidence="7">
    <location>
        <begin position="270"/>
        <end position="288"/>
    </location>
</feature>
<evidence type="ECO:0000256" key="7">
    <source>
        <dbReference type="SAM" id="Phobius"/>
    </source>
</evidence>
<name>A0ABQ5V7T6_9PROT</name>
<comment type="caution">
    <text evidence="9">The sequence shown here is derived from an EMBL/GenBank/DDBJ whole genome shotgun (WGS) entry which is preliminary data.</text>
</comment>
<keyword evidence="5 7" id="KW-0472">Membrane</keyword>
<dbReference type="RefSeq" id="WP_284388115.1">
    <property type="nucleotide sequence ID" value="NZ_BSNK01000001.1"/>
</dbReference>
<dbReference type="Pfam" id="PF00892">
    <property type="entry name" value="EamA"/>
    <property type="match status" value="2"/>
</dbReference>
<reference evidence="9" key="1">
    <citation type="journal article" date="2014" name="Int. J. Syst. Evol. Microbiol.">
        <title>Complete genome of a new Firmicutes species belonging to the dominant human colonic microbiota ('Ruminococcus bicirculans') reveals two chromosomes and a selective capacity to utilize plant glucans.</title>
        <authorList>
            <consortium name="NISC Comparative Sequencing Program"/>
            <person name="Wegmann U."/>
            <person name="Louis P."/>
            <person name="Goesmann A."/>
            <person name="Henrissat B."/>
            <person name="Duncan S.H."/>
            <person name="Flint H.J."/>
        </authorList>
    </citation>
    <scope>NUCLEOTIDE SEQUENCE</scope>
    <source>
        <strain evidence="9">NBRC 108219</strain>
    </source>
</reference>
<protein>
    <submittedName>
        <fullName evidence="9">ABC transporter permease</fullName>
    </submittedName>
</protein>
<comment type="similarity">
    <text evidence="2">Belongs to the EamA transporter family.</text>
</comment>